<dbReference type="PANTHER" id="PTHR37984:SF5">
    <property type="entry name" value="PROTEIN NYNRIN-LIKE"/>
    <property type="match status" value="1"/>
</dbReference>
<proteinExistence type="predicted"/>
<dbReference type="InterPro" id="IPR012337">
    <property type="entry name" value="RNaseH-like_sf"/>
</dbReference>
<feature type="compositionally biased region" description="Basic residues" evidence="1">
    <location>
        <begin position="249"/>
        <end position="264"/>
    </location>
</feature>
<dbReference type="GO" id="GO:0015074">
    <property type="term" value="P:DNA integration"/>
    <property type="evidence" value="ECO:0007669"/>
    <property type="project" value="InterPro"/>
</dbReference>
<accession>A0A6G0XQS9</accession>
<sequence>MEKFTWRGISDDVAAFVSNCLQCMCNGPAMVPRPLGEALHAVEPNKLIHCDFLSMPDGNIHVIVDDASRFILLTIHDNCRAQDADEAMQEWFGLFGITQWWMSDQGPHYKNAVVAELQRVYGVGHSFSTPHCPWANGTVEVMKRSIIKTFKTILVELKRPQSEWRSIKNLVMLSLNHTPSSKLSGRAPITAMTQLPAGNALSAYTVDEEVVEITADQLAEWRTKIFVELAEARDNLHRELADGAAKKRDKERKRNNKDKRRRKI</sequence>
<reference evidence="3 4" key="1">
    <citation type="submission" date="2019-07" db="EMBL/GenBank/DDBJ databases">
        <title>Genomics analysis of Aphanomyces spp. identifies a new class of oomycete effector associated with host adaptation.</title>
        <authorList>
            <person name="Gaulin E."/>
        </authorList>
    </citation>
    <scope>NUCLEOTIDE SEQUENCE [LARGE SCALE GENOMIC DNA]</scope>
    <source>
        <strain evidence="3 4">ATCC 201684</strain>
    </source>
</reference>
<dbReference type="EMBL" id="VJMJ01000025">
    <property type="protein sequence ID" value="KAF0742652.1"/>
    <property type="molecule type" value="Genomic_DNA"/>
</dbReference>
<dbReference type="VEuPathDB" id="FungiDB:AeMF1_015393"/>
<dbReference type="InterPro" id="IPR050951">
    <property type="entry name" value="Retrovirus_Pol_polyprotein"/>
</dbReference>
<dbReference type="Proteomes" id="UP000481153">
    <property type="component" value="Unassembled WGS sequence"/>
</dbReference>
<keyword evidence="4" id="KW-1185">Reference proteome</keyword>
<dbReference type="PANTHER" id="PTHR37984">
    <property type="entry name" value="PROTEIN CBG26694"/>
    <property type="match status" value="1"/>
</dbReference>
<gene>
    <name evidence="3" type="ORF">Ae201684_002355</name>
</gene>
<dbReference type="AlphaFoldDB" id="A0A6G0XQS9"/>
<organism evidence="3 4">
    <name type="scientific">Aphanomyces euteiches</name>
    <dbReference type="NCBI Taxonomy" id="100861"/>
    <lineage>
        <taxon>Eukaryota</taxon>
        <taxon>Sar</taxon>
        <taxon>Stramenopiles</taxon>
        <taxon>Oomycota</taxon>
        <taxon>Saprolegniomycetes</taxon>
        <taxon>Saprolegniales</taxon>
        <taxon>Verrucalvaceae</taxon>
        <taxon>Aphanomyces</taxon>
    </lineage>
</organism>
<name>A0A6G0XQS9_9STRA</name>
<dbReference type="Gene3D" id="3.30.420.10">
    <property type="entry name" value="Ribonuclease H-like superfamily/Ribonuclease H"/>
    <property type="match status" value="1"/>
</dbReference>
<evidence type="ECO:0000256" key="1">
    <source>
        <dbReference type="SAM" id="MobiDB-lite"/>
    </source>
</evidence>
<dbReference type="InterPro" id="IPR036397">
    <property type="entry name" value="RNaseH_sf"/>
</dbReference>
<feature type="region of interest" description="Disordered" evidence="1">
    <location>
        <begin position="240"/>
        <end position="264"/>
    </location>
</feature>
<comment type="caution">
    <text evidence="3">The sequence shown here is derived from an EMBL/GenBank/DDBJ whole genome shotgun (WGS) entry which is preliminary data.</text>
</comment>
<evidence type="ECO:0000313" key="3">
    <source>
        <dbReference type="EMBL" id="KAF0742652.1"/>
    </source>
</evidence>
<dbReference type="Pfam" id="PF00665">
    <property type="entry name" value="rve"/>
    <property type="match status" value="1"/>
</dbReference>
<evidence type="ECO:0000259" key="2">
    <source>
        <dbReference type="PROSITE" id="PS50994"/>
    </source>
</evidence>
<feature type="domain" description="Integrase catalytic" evidence="2">
    <location>
        <begin position="40"/>
        <end position="196"/>
    </location>
</feature>
<dbReference type="PROSITE" id="PS50994">
    <property type="entry name" value="INTEGRASE"/>
    <property type="match status" value="1"/>
</dbReference>
<protein>
    <recommendedName>
        <fullName evidence="2">Integrase catalytic domain-containing protein</fullName>
    </recommendedName>
</protein>
<dbReference type="GO" id="GO:0003676">
    <property type="term" value="F:nucleic acid binding"/>
    <property type="evidence" value="ECO:0007669"/>
    <property type="project" value="InterPro"/>
</dbReference>
<evidence type="ECO:0000313" key="4">
    <source>
        <dbReference type="Proteomes" id="UP000481153"/>
    </source>
</evidence>
<dbReference type="InterPro" id="IPR001584">
    <property type="entry name" value="Integrase_cat-core"/>
</dbReference>
<dbReference type="SUPFAM" id="SSF53098">
    <property type="entry name" value="Ribonuclease H-like"/>
    <property type="match status" value="1"/>
</dbReference>